<dbReference type="Gene3D" id="1.10.10.10">
    <property type="entry name" value="Winged helix-like DNA-binding domain superfamily/Winged helix DNA-binding domain"/>
    <property type="match status" value="1"/>
</dbReference>
<dbReference type="InterPro" id="IPR036388">
    <property type="entry name" value="WH-like_DNA-bd_sf"/>
</dbReference>
<dbReference type="PROSITE" id="PS50995">
    <property type="entry name" value="HTH_MARR_2"/>
    <property type="match status" value="1"/>
</dbReference>
<accession>A0ABU5E8Y4</accession>
<dbReference type="RefSeq" id="WP_320507857.1">
    <property type="nucleotide sequence ID" value="NZ_JAXCLW010000002.1"/>
</dbReference>
<dbReference type="Pfam" id="PF01047">
    <property type="entry name" value="MarR"/>
    <property type="match status" value="1"/>
</dbReference>
<dbReference type="InterPro" id="IPR039422">
    <property type="entry name" value="MarR/SlyA-like"/>
</dbReference>
<protein>
    <submittedName>
        <fullName evidence="2">MarR family winged helix-turn-helix transcriptional regulator</fullName>
    </submittedName>
</protein>
<reference evidence="2 3" key="1">
    <citation type="journal article" date="2016" name="Antonie Van Leeuwenhoek">
        <title>Dongia soli sp. nov., isolated from soil from Dokdo, Korea.</title>
        <authorList>
            <person name="Kim D.U."/>
            <person name="Lee H."/>
            <person name="Kim H."/>
            <person name="Kim S.G."/>
            <person name="Ka J.O."/>
        </authorList>
    </citation>
    <scope>NUCLEOTIDE SEQUENCE [LARGE SCALE GENOMIC DNA]</scope>
    <source>
        <strain evidence="2 3">D78</strain>
    </source>
</reference>
<dbReference type="PANTHER" id="PTHR33164:SF95">
    <property type="entry name" value="TRANSCRIPTIONAL REGULATOR"/>
    <property type="match status" value="1"/>
</dbReference>
<dbReference type="Proteomes" id="UP001279642">
    <property type="component" value="Unassembled WGS sequence"/>
</dbReference>
<dbReference type="InterPro" id="IPR000835">
    <property type="entry name" value="HTH_MarR-typ"/>
</dbReference>
<dbReference type="PANTHER" id="PTHR33164">
    <property type="entry name" value="TRANSCRIPTIONAL REGULATOR, MARR FAMILY"/>
    <property type="match status" value="1"/>
</dbReference>
<organism evidence="2 3">
    <name type="scientific">Dongia soli</name>
    <dbReference type="NCBI Taxonomy" id="600628"/>
    <lineage>
        <taxon>Bacteria</taxon>
        <taxon>Pseudomonadati</taxon>
        <taxon>Pseudomonadota</taxon>
        <taxon>Alphaproteobacteria</taxon>
        <taxon>Rhodospirillales</taxon>
        <taxon>Dongiaceae</taxon>
        <taxon>Dongia</taxon>
    </lineage>
</organism>
<evidence type="ECO:0000259" key="1">
    <source>
        <dbReference type="PROSITE" id="PS50995"/>
    </source>
</evidence>
<dbReference type="InterPro" id="IPR036390">
    <property type="entry name" value="WH_DNA-bd_sf"/>
</dbReference>
<proteinExistence type="predicted"/>
<dbReference type="SMART" id="SM00347">
    <property type="entry name" value="HTH_MARR"/>
    <property type="match status" value="1"/>
</dbReference>
<comment type="caution">
    <text evidence="2">The sequence shown here is derived from an EMBL/GenBank/DDBJ whole genome shotgun (WGS) entry which is preliminary data.</text>
</comment>
<gene>
    <name evidence="2" type="ORF">SMD27_08070</name>
</gene>
<dbReference type="SUPFAM" id="SSF46785">
    <property type="entry name" value="Winged helix' DNA-binding domain"/>
    <property type="match status" value="1"/>
</dbReference>
<keyword evidence="3" id="KW-1185">Reference proteome</keyword>
<feature type="domain" description="HTH marR-type" evidence="1">
    <location>
        <begin position="20"/>
        <end position="152"/>
    </location>
</feature>
<sequence>MSPKATSRRAADAAVLYELESQIGFVLRRAHQRHVSIFADCMAELSLTPQQFSALVKIQDEVAVSQNRLGRLTAMDPATILGVVQRLIQRGLVNRSPDPVDPRSTRLTLTEKGQELVASALPMAREATDRTLAHLSSAERKDLQRLLSKLATGEDE</sequence>
<dbReference type="EMBL" id="JAXCLW010000002">
    <property type="protein sequence ID" value="MDY0882796.1"/>
    <property type="molecule type" value="Genomic_DNA"/>
</dbReference>
<dbReference type="PRINTS" id="PR00598">
    <property type="entry name" value="HTHMARR"/>
</dbReference>
<evidence type="ECO:0000313" key="2">
    <source>
        <dbReference type="EMBL" id="MDY0882796.1"/>
    </source>
</evidence>
<name>A0ABU5E8Y4_9PROT</name>
<evidence type="ECO:0000313" key="3">
    <source>
        <dbReference type="Proteomes" id="UP001279642"/>
    </source>
</evidence>